<evidence type="ECO:0000313" key="2">
    <source>
        <dbReference type="EMBL" id="MPR26957.1"/>
    </source>
</evidence>
<name>A0A5N7MJ39_9HYPH</name>
<dbReference type="EMBL" id="VOSK01000067">
    <property type="protein sequence ID" value="MPR26957.1"/>
    <property type="molecule type" value="Genomic_DNA"/>
</dbReference>
<dbReference type="OrthoDB" id="7850882at2"/>
<reference evidence="2 3" key="1">
    <citation type="journal article" date="2019" name="Syst. Appl. Microbiol.">
        <title>Microvirga tunisiensis sp. nov., a root nodule symbiotic bacterium isolated from Lupinus micranthus and L. luteus grown in Northern Tunisia.</title>
        <authorList>
            <person name="Msaddak A."/>
            <person name="Rejili M."/>
            <person name="Duran D."/>
            <person name="Mars M."/>
            <person name="Palacios J.M."/>
            <person name="Ruiz-Argueso T."/>
            <person name="Rey L."/>
            <person name="Imperial J."/>
        </authorList>
    </citation>
    <scope>NUCLEOTIDE SEQUENCE [LARGE SCALE GENOMIC DNA]</scope>
    <source>
        <strain evidence="2 3">Lmie10</strain>
    </source>
</reference>
<sequence length="430" mass="45941">MRVHAGSLFEVADRGKLDSFLRTGQGVNHNRVKFQRHMTRSLRHVTPQRTGSAISSMAKTSFLRSLIAVTAFLAAGQAAYAQSAQCQRFQAELAALDRSSGSAPTGQMQAQRAEINRLVGYYRNIGCERGPLGFLAGPAPAECGSIAQQIRQLEAGYARLASQAVDLSQVDARRRQLQVAVQQTCSTDQPRGFFESLFGAPRQQQQQEIMPEGQPIIADDGPRSMGGGRLICVKTCDGSFFPLTTPPGGGQSANEMCQSLCPGTETLAFAYPGGDQGLNRAASLSGNQPYTSLANAFKFRKTFDESCACKKQGDSWAVVLRKAESMLEQRKGDLIVTAEKAEELSRPKVQAARKAADKKADDETKEAAEIAAAAPTASKESAGIGPQSIETNAVVSQGEGSKQEVVAGNGQKKTVRVIAPNLIPVPHAQN</sequence>
<gene>
    <name evidence="2" type="ORF">FS320_17470</name>
</gene>
<dbReference type="AlphaFoldDB" id="A0A5N7MJ39"/>
<evidence type="ECO:0000313" key="3">
    <source>
        <dbReference type="Proteomes" id="UP000403266"/>
    </source>
</evidence>
<protein>
    <submittedName>
        <fullName evidence="2">DUF2865 domain-containing protein</fullName>
    </submittedName>
</protein>
<feature type="compositionally biased region" description="Low complexity" evidence="1">
    <location>
        <begin position="369"/>
        <end position="382"/>
    </location>
</feature>
<evidence type="ECO:0000256" key="1">
    <source>
        <dbReference type="SAM" id="MobiDB-lite"/>
    </source>
</evidence>
<accession>A0A5N7MJ39</accession>
<dbReference type="Proteomes" id="UP000403266">
    <property type="component" value="Unassembled WGS sequence"/>
</dbReference>
<comment type="caution">
    <text evidence="2">The sequence shown here is derived from an EMBL/GenBank/DDBJ whole genome shotgun (WGS) entry which is preliminary data.</text>
</comment>
<dbReference type="Pfam" id="PF11064">
    <property type="entry name" value="DUF2865"/>
    <property type="match status" value="1"/>
</dbReference>
<proteinExistence type="predicted"/>
<keyword evidence="3" id="KW-1185">Reference proteome</keyword>
<dbReference type="InterPro" id="IPR021293">
    <property type="entry name" value="DUF2865"/>
</dbReference>
<feature type="compositionally biased region" description="Polar residues" evidence="1">
    <location>
        <begin position="388"/>
        <end position="400"/>
    </location>
</feature>
<feature type="compositionally biased region" description="Basic and acidic residues" evidence="1">
    <location>
        <begin position="354"/>
        <end position="368"/>
    </location>
</feature>
<organism evidence="2 3">
    <name type="scientific">Microvirga tunisiensis</name>
    <dbReference type="NCBI Taxonomy" id="2108360"/>
    <lineage>
        <taxon>Bacteria</taxon>
        <taxon>Pseudomonadati</taxon>
        <taxon>Pseudomonadota</taxon>
        <taxon>Alphaproteobacteria</taxon>
        <taxon>Hyphomicrobiales</taxon>
        <taxon>Methylobacteriaceae</taxon>
        <taxon>Microvirga</taxon>
    </lineage>
</organism>
<feature type="region of interest" description="Disordered" evidence="1">
    <location>
        <begin position="348"/>
        <end position="411"/>
    </location>
</feature>